<dbReference type="AlphaFoldDB" id="A0A564L681"/>
<sequence>MHASAPNASQSLATRIAFFISGFATATWAVIVPFAKSNTAVNDAMLGTLLLCLGMGALIAMPLTGILTSRYGCRRVIVSSVAIVIVSMPLLAIISDARLLGFMLLIFGVGIGVTDCAMNIQAIIVERQANKPLMSGFHGMYSVGGIAGAGVMTLLLTAGLAVLSATITVALIVTGLLLICTKGLLPWANPSSGPAFAIPRGIVLLIGIICFAVFLAEGTVLDWSAVFLTEVRGMPENLGGLGFAFFAIAMTAVRLSGDRLITRLGFVPVVFGGSILAAIGFCLVTFVPAWSLSLLGYVLVGAGCANIVPAMFSAVGRQQVMPQSVAVPAITTMGYLGVLAGPALIGYVAHLSSLTYAFIFITVLMLIVAAMSRTVAPEK</sequence>
<feature type="transmembrane region" description="Helical" evidence="6">
    <location>
        <begin position="100"/>
        <end position="125"/>
    </location>
</feature>
<dbReference type="PANTHER" id="PTHR23514">
    <property type="entry name" value="BYPASS OF STOP CODON PROTEIN 6"/>
    <property type="match status" value="1"/>
</dbReference>
<dbReference type="Proteomes" id="UP000317374">
    <property type="component" value="Unassembled WGS sequence"/>
</dbReference>
<dbReference type="InterPro" id="IPR051788">
    <property type="entry name" value="MFS_Transporter"/>
</dbReference>
<evidence type="ECO:0000313" key="8">
    <source>
        <dbReference type="EMBL" id="VUS76781.1"/>
    </source>
</evidence>
<dbReference type="GO" id="GO:0022857">
    <property type="term" value="F:transmembrane transporter activity"/>
    <property type="evidence" value="ECO:0007669"/>
    <property type="project" value="InterPro"/>
</dbReference>
<evidence type="ECO:0000256" key="4">
    <source>
        <dbReference type="ARBA" id="ARBA00022989"/>
    </source>
</evidence>
<keyword evidence="2" id="KW-1003">Cell membrane</keyword>
<feature type="transmembrane region" description="Helical" evidence="6">
    <location>
        <begin position="137"/>
        <end position="156"/>
    </location>
</feature>
<evidence type="ECO:0000256" key="2">
    <source>
        <dbReference type="ARBA" id="ARBA00022475"/>
    </source>
</evidence>
<dbReference type="PANTHER" id="PTHR23514:SF13">
    <property type="entry name" value="INNER MEMBRANE PROTEIN YBJJ"/>
    <property type="match status" value="1"/>
</dbReference>
<evidence type="ECO:0000256" key="5">
    <source>
        <dbReference type="ARBA" id="ARBA00023136"/>
    </source>
</evidence>
<feature type="transmembrane region" description="Helical" evidence="6">
    <location>
        <begin position="12"/>
        <end position="32"/>
    </location>
</feature>
<evidence type="ECO:0000256" key="1">
    <source>
        <dbReference type="ARBA" id="ARBA00004141"/>
    </source>
</evidence>
<dbReference type="InterPro" id="IPR011701">
    <property type="entry name" value="MFS"/>
</dbReference>
<evidence type="ECO:0000259" key="7">
    <source>
        <dbReference type="PROSITE" id="PS50850"/>
    </source>
</evidence>
<comment type="subcellular location">
    <subcellularLocation>
        <location evidence="1">Membrane</location>
        <topology evidence="1">Multi-pass membrane protein</topology>
    </subcellularLocation>
</comment>
<feature type="transmembrane region" description="Helical" evidence="6">
    <location>
        <begin position="355"/>
        <end position="376"/>
    </location>
</feature>
<dbReference type="PROSITE" id="PS50850">
    <property type="entry name" value="MFS"/>
    <property type="match status" value="1"/>
</dbReference>
<dbReference type="EMBL" id="CABGGW010000034">
    <property type="protein sequence ID" value="VUS76781.1"/>
    <property type="molecule type" value="Genomic_DNA"/>
</dbReference>
<feature type="domain" description="Major facilitator superfamily (MFS) profile" evidence="7">
    <location>
        <begin position="10"/>
        <end position="379"/>
    </location>
</feature>
<proteinExistence type="predicted"/>
<accession>A0A564L681</accession>
<dbReference type="CDD" id="cd17393">
    <property type="entry name" value="MFS_MosC_like"/>
    <property type="match status" value="1"/>
</dbReference>
<dbReference type="SUPFAM" id="SSF103473">
    <property type="entry name" value="MFS general substrate transporter"/>
    <property type="match status" value="1"/>
</dbReference>
<name>A0A564L681_9ENTR</name>
<feature type="transmembrane region" description="Helical" evidence="6">
    <location>
        <begin position="197"/>
        <end position="218"/>
    </location>
</feature>
<organism evidence="8 9">
    <name type="scientific">Klebsiella huaxiensis</name>
    <dbReference type="NCBI Taxonomy" id="2153354"/>
    <lineage>
        <taxon>Bacteria</taxon>
        <taxon>Pseudomonadati</taxon>
        <taxon>Pseudomonadota</taxon>
        <taxon>Gammaproteobacteria</taxon>
        <taxon>Enterobacterales</taxon>
        <taxon>Enterobacteriaceae</taxon>
        <taxon>Klebsiella/Raoultella group</taxon>
        <taxon>Klebsiella</taxon>
    </lineage>
</organism>
<dbReference type="GO" id="GO:0016020">
    <property type="term" value="C:membrane"/>
    <property type="evidence" value="ECO:0007669"/>
    <property type="project" value="UniProtKB-SubCell"/>
</dbReference>
<feature type="transmembrane region" description="Helical" evidence="6">
    <location>
        <begin position="162"/>
        <end position="185"/>
    </location>
</feature>
<dbReference type="Gene3D" id="1.20.1250.20">
    <property type="entry name" value="MFS general substrate transporter like domains"/>
    <property type="match status" value="2"/>
</dbReference>
<reference evidence="8 9" key="1">
    <citation type="submission" date="2019-07" db="EMBL/GenBank/DDBJ databases">
        <authorList>
            <person name="Brisse S."/>
            <person name="Rodrigues C."/>
            <person name="Thorpe H."/>
        </authorList>
    </citation>
    <scope>NUCLEOTIDE SEQUENCE [LARGE SCALE GENOMIC DNA]</scope>
    <source>
        <strain evidence="8">SB6422</strain>
    </source>
</reference>
<evidence type="ECO:0000256" key="6">
    <source>
        <dbReference type="SAM" id="Phobius"/>
    </source>
</evidence>
<keyword evidence="4 6" id="KW-1133">Transmembrane helix</keyword>
<protein>
    <submittedName>
        <fullName evidence="8">Inner membrane protein YbjJ</fullName>
    </submittedName>
</protein>
<feature type="transmembrane region" description="Helical" evidence="6">
    <location>
        <begin position="76"/>
        <end position="94"/>
    </location>
</feature>
<evidence type="ECO:0000313" key="9">
    <source>
        <dbReference type="Proteomes" id="UP000317374"/>
    </source>
</evidence>
<feature type="transmembrane region" description="Helical" evidence="6">
    <location>
        <begin position="327"/>
        <end position="349"/>
    </location>
</feature>
<dbReference type="OrthoDB" id="9810941at2"/>
<feature type="transmembrane region" description="Helical" evidence="6">
    <location>
        <begin position="238"/>
        <end position="257"/>
    </location>
</feature>
<gene>
    <name evidence="8" type="primary">ybjJ_1</name>
    <name evidence="8" type="ORF">SB6422_02090</name>
</gene>
<evidence type="ECO:0000256" key="3">
    <source>
        <dbReference type="ARBA" id="ARBA00022692"/>
    </source>
</evidence>
<keyword evidence="5 6" id="KW-0472">Membrane</keyword>
<feature type="transmembrane region" description="Helical" evidence="6">
    <location>
        <begin position="294"/>
        <end position="315"/>
    </location>
</feature>
<feature type="transmembrane region" description="Helical" evidence="6">
    <location>
        <begin position="264"/>
        <end position="288"/>
    </location>
</feature>
<dbReference type="InterPro" id="IPR036259">
    <property type="entry name" value="MFS_trans_sf"/>
</dbReference>
<dbReference type="Pfam" id="PF07690">
    <property type="entry name" value="MFS_1"/>
    <property type="match status" value="1"/>
</dbReference>
<dbReference type="InterPro" id="IPR020846">
    <property type="entry name" value="MFS_dom"/>
</dbReference>
<dbReference type="RefSeq" id="WP_142513756.1">
    <property type="nucleotide sequence ID" value="NZ_CABGGW010000034.1"/>
</dbReference>
<feature type="transmembrane region" description="Helical" evidence="6">
    <location>
        <begin position="44"/>
        <end position="64"/>
    </location>
</feature>
<keyword evidence="3 6" id="KW-0812">Transmembrane</keyword>